<keyword evidence="2" id="KW-0812">Transmembrane</keyword>
<protein>
    <submittedName>
        <fullName evidence="3">Uncharacterized protein</fullName>
    </submittedName>
</protein>
<evidence type="ECO:0000313" key="4">
    <source>
        <dbReference type="Proteomes" id="UP000537130"/>
    </source>
</evidence>
<dbReference type="InterPro" id="IPR011050">
    <property type="entry name" value="Pectin_lyase_fold/virulence"/>
</dbReference>
<feature type="compositionally biased region" description="Low complexity" evidence="1">
    <location>
        <begin position="95"/>
        <end position="107"/>
    </location>
</feature>
<organism evidence="3 4">
    <name type="scientific">Litorivivens lipolytica</name>
    <dbReference type="NCBI Taxonomy" id="1524264"/>
    <lineage>
        <taxon>Bacteria</taxon>
        <taxon>Pseudomonadati</taxon>
        <taxon>Pseudomonadota</taxon>
        <taxon>Gammaproteobacteria</taxon>
        <taxon>Litorivivens</taxon>
    </lineage>
</organism>
<dbReference type="PANTHER" id="PTHR41339:SF1">
    <property type="entry name" value="SECRETED PROTEIN"/>
    <property type="match status" value="1"/>
</dbReference>
<keyword evidence="4" id="KW-1185">Reference proteome</keyword>
<dbReference type="EMBL" id="JACHWY010000003">
    <property type="protein sequence ID" value="MBB3048778.1"/>
    <property type="molecule type" value="Genomic_DNA"/>
</dbReference>
<gene>
    <name evidence="3" type="ORF">FHR99_003052</name>
</gene>
<dbReference type="RefSeq" id="WP_246386965.1">
    <property type="nucleotide sequence ID" value="NZ_JACHWY010000003.1"/>
</dbReference>
<name>A0A7W4W875_9GAMM</name>
<keyword evidence="2" id="KW-1133">Transmembrane helix</keyword>
<keyword evidence="2" id="KW-0472">Membrane</keyword>
<dbReference type="SUPFAM" id="SSF51126">
    <property type="entry name" value="Pectin lyase-like"/>
    <property type="match status" value="1"/>
</dbReference>
<feature type="region of interest" description="Disordered" evidence="1">
    <location>
        <begin position="92"/>
        <end position="111"/>
    </location>
</feature>
<reference evidence="3 4" key="1">
    <citation type="submission" date="2020-08" db="EMBL/GenBank/DDBJ databases">
        <title>Genomic Encyclopedia of Type Strains, Phase III (KMG-III): the genomes of soil and plant-associated and newly described type strains.</title>
        <authorList>
            <person name="Whitman W."/>
        </authorList>
    </citation>
    <scope>NUCLEOTIDE SEQUENCE [LARGE SCALE GENOMIC DNA]</scope>
    <source>
        <strain evidence="3 4">CECT 8654</strain>
    </source>
</reference>
<evidence type="ECO:0000313" key="3">
    <source>
        <dbReference type="EMBL" id="MBB3048778.1"/>
    </source>
</evidence>
<comment type="caution">
    <text evidence="3">The sequence shown here is derived from an EMBL/GenBank/DDBJ whole genome shotgun (WGS) entry which is preliminary data.</text>
</comment>
<feature type="transmembrane region" description="Helical" evidence="2">
    <location>
        <begin position="120"/>
        <end position="140"/>
    </location>
</feature>
<dbReference type="PANTHER" id="PTHR41339">
    <property type="entry name" value="LIPL48"/>
    <property type="match status" value="1"/>
</dbReference>
<dbReference type="AlphaFoldDB" id="A0A7W4W875"/>
<evidence type="ECO:0000256" key="2">
    <source>
        <dbReference type="SAM" id="Phobius"/>
    </source>
</evidence>
<proteinExistence type="predicted"/>
<accession>A0A7W4W875</accession>
<dbReference type="Proteomes" id="UP000537130">
    <property type="component" value="Unassembled WGS sequence"/>
</dbReference>
<evidence type="ECO:0000256" key="1">
    <source>
        <dbReference type="SAM" id="MobiDB-lite"/>
    </source>
</evidence>
<sequence>MTTMETASPRAQLVEGLWQLKQLCEEQDKQGLGQLHFNTLLKDPDYRLEFIRRATGSRHPKIREMAKELLGADRHDVLISRDNTVATRRSLNADAQASQHQPHQSQQGFVGVDKPSQRQVLIPSVLTLLFIIAAATTWLLRDSLGLSSSRVLVSGSLFGEQRWTADKQWILEDIVYLEAGGRLVIDPGTQVLGKNGSALVITRDATLHARGTQAEPIVFTSANPVGARKAGDWGGLVMLGNAPVNVADARIEGVPANDSRAAFGGNDPAANCGVLEYARIEFAGFEAYANNELNGLTLGGCGSNSIVRHVQVHQALDDGVEVFGGNVDLKHILITGAGDDSLDWDLGWRGRVQFLVVQQYPGVGDNAFEGDNNGDNHSATPRSEPVFHNVTLISSGDAEKYQRAMTLREGTGGHFNNMLIQGFSGELIDLRDLETVRGIGQTLTFSGLLVENIGADGKAYFANESSTDKDDDSGFSEARYFASLEDVHLGTNVGLTSSAARRDTPDYIPLLRSLAQEPKLNSPEGEFWDEAANYHGAMRPGSKQAWTHGWTAFPDA</sequence>